<sequence>MRPRVLALSNIGERAITRALLTC</sequence>
<protein>
    <submittedName>
        <fullName evidence="1">Uncharacterized protein</fullName>
    </submittedName>
</protein>
<reference evidence="1" key="1">
    <citation type="submission" date="2018-02" db="EMBL/GenBank/DDBJ databases">
        <title>Rhizophora mucronata_Transcriptome.</title>
        <authorList>
            <person name="Meera S.P."/>
            <person name="Sreeshan A."/>
            <person name="Augustine A."/>
        </authorList>
    </citation>
    <scope>NUCLEOTIDE SEQUENCE</scope>
    <source>
        <tissue evidence="1">Leaf</tissue>
    </source>
</reference>
<dbReference type="AlphaFoldDB" id="A0A2P2N230"/>
<accession>A0A2P2N230</accession>
<name>A0A2P2N230_RHIMU</name>
<proteinExistence type="predicted"/>
<dbReference type="EMBL" id="GGEC01056017">
    <property type="protein sequence ID" value="MBX36501.1"/>
    <property type="molecule type" value="Transcribed_RNA"/>
</dbReference>
<organism evidence="1">
    <name type="scientific">Rhizophora mucronata</name>
    <name type="common">Asiatic mangrove</name>
    <dbReference type="NCBI Taxonomy" id="61149"/>
    <lineage>
        <taxon>Eukaryota</taxon>
        <taxon>Viridiplantae</taxon>
        <taxon>Streptophyta</taxon>
        <taxon>Embryophyta</taxon>
        <taxon>Tracheophyta</taxon>
        <taxon>Spermatophyta</taxon>
        <taxon>Magnoliopsida</taxon>
        <taxon>eudicotyledons</taxon>
        <taxon>Gunneridae</taxon>
        <taxon>Pentapetalae</taxon>
        <taxon>rosids</taxon>
        <taxon>fabids</taxon>
        <taxon>Malpighiales</taxon>
        <taxon>Rhizophoraceae</taxon>
        <taxon>Rhizophora</taxon>
    </lineage>
</organism>
<evidence type="ECO:0000313" key="1">
    <source>
        <dbReference type="EMBL" id="MBX36501.1"/>
    </source>
</evidence>